<comment type="caution">
    <text evidence="1">The sequence shown here is derived from an EMBL/GenBank/DDBJ whole genome shotgun (WGS) entry which is preliminary data.</text>
</comment>
<keyword evidence="2" id="KW-1185">Reference proteome</keyword>
<sequence length="63" mass="7637">MDKTNERILFNNLELQELKKIILYSLNEGYSVYYPDIELTKMVITKLFSDDEFKKINREFIVE</sequence>
<protein>
    <submittedName>
        <fullName evidence="1">Uncharacterized protein</fullName>
    </submittedName>
</protein>
<evidence type="ECO:0000313" key="2">
    <source>
        <dbReference type="Proteomes" id="UP000182077"/>
    </source>
</evidence>
<dbReference type="RefSeq" id="WP_071856847.1">
    <property type="nucleotide sequence ID" value="NZ_JBHSHK010000005.1"/>
</dbReference>
<name>A0A1L8TPZ2_9ENTE</name>
<gene>
    <name evidence="1" type="ORF">RV04_GL000814</name>
</gene>
<evidence type="ECO:0000313" key="1">
    <source>
        <dbReference type="EMBL" id="OJG46386.1"/>
    </source>
</evidence>
<proteinExistence type="predicted"/>
<accession>A0A1L8TPZ2</accession>
<organism evidence="1 2">
    <name type="scientific">Enterococcus hermanniensis</name>
    <dbReference type="NCBI Taxonomy" id="249189"/>
    <lineage>
        <taxon>Bacteria</taxon>
        <taxon>Bacillati</taxon>
        <taxon>Bacillota</taxon>
        <taxon>Bacilli</taxon>
        <taxon>Lactobacillales</taxon>
        <taxon>Enterococcaceae</taxon>
        <taxon>Enterococcus</taxon>
    </lineage>
</organism>
<dbReference type="AlphaFoldDB" id="A0A1L8TPZ2"/>
<reference evidence="1 2" key="1">
    <citation type="submission" date="2014-12" db="EMBL/GenBank/DDBJ databases">
        <title>Draft genome sequences of 29 type strains of Enterococci.</title>
        <authorList>
            <person name="Zhong Z."/>
            <person name="Sun Z."/>
            <person name="Liu W."/>
            <person name="Zhang W."/>
            <person name="Zhang H."/>
        </authorList>
    </citation>
    <scope>NUCLEOTIDE SEQUENCE [LARGE SCALE GENOMIC DNA]</scope>
    <source>
        <strain evidence="1 2">DSM 17122</strain>
    </source>
</reference>
<dbReference type="Proteomes" id="UP000182077">
    <property type="component" value="Unassembled WGS sequence"/>
</dbReference>
<dbReference type="EMBL" id="JXKQ01000002">
    <property type="protein sequence ID" value="OJG46386.1"/>
    <property type="molecule type" value="Genomic_DNA"/>
</dbReference>